<dbReference type="PANTHER" id="PTHR35481:SF1">
    <property type="entry name" value="DNA-DIRECTED RNA POLYMERASE SUBUNIT ALPHA"/>
    <property type="match status" value="1"/>
</dbReference>
<dbReference type="PANTHER" id="PTHR35481">
    <property type="entry name" value="DNA-DIRECTED RNA POLYMERASE SUBUNIT ALPHA"/>
    <property type="match status" value="1"/>
</dbReference>
<evidence type="ECO:0000256" key="1">
    <source>
        <dbReference type="SAM" id="MobiDB-lite"/>
    </source>
</evidence>
<accession>A0A059D559</accession>
<organism evidence="3">
    <name type="scientific">Eucalyptus grandis</name>
    <name type="common">Flooded gum</name>
    <dbReference type="NCBI Taxonomy" id="71139"/>
    <lineage>
        <taxon>Eukaryota</taxon>
        <taxon>Viridiplantae</taxon>
        <taxon>Streptophyta</taxon>
        <taxon>Embryophyta</taxon>
        <taxon>Tracheophyta</taxon>
        <taxon>Spermatophyta</taxon>
        <taxon>Magnoliopsida</taxon>
        <taxon>eudicotyledons</taxon>
        <taxon>Gunneridae</taxon>
        <taxon>Pentapetalae</taxon>
        <taxon>rosids</taxon>
        <taxon>malvids</taxon>
        <taxon>Myrtales</taxon>
        <taxon>Myrtaceae</taxon>
        <taxon>Myrtoideae</taxon>
        <taxon>Eucalypteae</taxon>
        <taxon>Eucalyptus</taxon>
    </lineage>
</organism>
<feature type="region of interest" description="Disordered" evidence="1">
    <location>
        <begin position="1"/>
        <end position="23"/>
    </location>
</feature>
<dbReference type="AlphaFoldDB" id="A0A059D559"/>
<evidence type="ECO:0000259" key="2">
    <source>
        <dbReference type="Pfam" id="PF25475"/>
    </source>
</evidence>
<dbReference type="InParanoid" id="A0A059D559"/>
<feature type="compositionally biased region" description="Basic residues" evidence="1">
    <location>
        <begin position="1"/>
        <end position="11"/>
    </location>
</feature>
<protein>
    <recommendedName>
        <fullName evidence="2">DUF7903 domain-containing protein</fullName>
    </recommendedName>
</protein>
<proteinExistence type="predicted"/>
<dbReference type="InterPro" id="IPR057225">
    <property type="entry name" value="DUF7903"/>
</dbReference>
<name>A0A059D559_EUCGR</name>
<dbReference type="OMA" id="FERTINP"/>
<reference evidence="3" key="1">
    <citation type="submission" date="2013-07" db="EMBL/GenBank/DDBJ databases">
        <title>The genome of Eucalyptus grandis.</title>
        <authorList>
            <person name="Schmutz J."/>
            <person name="Hayes R."/>
            <person name="Myburg A."/>
            <person name="Tuskan G."/>
            <person name="Grattapaglia D."/>
            <person name="Rokhsar D.S."/>
        </authorList>
    </citation>
    <scope>NUCLEOTIDE SEQUENCE</scope>
    <source>
        <tissue evidence="3">Leaf extractions</tissue>
    </source>
</reference>
<evidence type="ECO:0000313" key="3">
    <source>
        <dbReference type="EMBL" id="KCW85345.1"/>
    </source>
</evidence>
<feature type="domain" description="DUF7903" evidence="2">
    <location>
        <begin position="44"/>
        <end position="396"/>
    </location>
</feature>
<dbReference type="Pfam" id="PF25475">
    <property type="entry name" value="DUF7903"/>
    <property type="match status" value="1"/>
</dbReference>
<dbReference type="EMBL" id="KK198754">
    <property type="protein sequence ID" value="KCW85345.1"/>
    <property type="molecule type" value="Genomic_DNA"/>
</dbReference>
<gene>
    <name evidence="3" type="ORF">EUGRSUZ_B02178</name>
</gene>
<dbReference type="FunCoup" id="A0A059D559">
    <property type="interactions" value="499"/>
</dbReference>
<dbReference type="Gramene" id="KCW85345">
    <property type="protein sequence ID" value="KCW85345"/>
    <property type="gene ID" value="EUGRSUZ_B02178"/>
</dbReference>
<dbReference type="eggNOG" id="ENOG502QUVX">
    <property type="taxonomic scope" value="Eukaryota"/>
</dbReference>
<sequence>MAYIPPHKRHSKEGGGASRPPTSLVWQFKKGLNSRSPNSKAHLSGRIEHADTATYRWLAVGLGDDGDRLPSSVFLKPVSIEWGPGEKQLALTKSCTVKDDDETGRDNRKKPWEHIAETVMQDLLCSFEVLRSEIKDQSMGEIKPTMVARFGKVLFRGSPSFPVETCGDMVTVTEASLKGLKRSFYAYLPSSYVENVTGKVIPDIGLSFEGEKGVYHVELSDKSRPGATICCKCIVHEAEQRVKLYKVELGQVRHLVVDVSCLNKDLDMRLMLRTKRIWTAISENEKNSIRDLVTSAVLDSSVKGGLRWPLEKASSGDRYSVIGVWHTISSTYRNSLMRLKVRHAERFNLRSSQEEVSEEITLKLNGMTSELHGQSLDTNSISDLLKDAIKMMWEHFLSCGIPVI</sequence>